<gene>
    <name evidence="3" type="ORF">FSCOSCO3_A027232</name>
</gene>
<evidence type="ECO:0000313" key="3">
    <source>
        <dbReference type="EMBL" id="CAK6952499.1"/>
    </source>
</evidence>
<dbReference type="PANTHER" id="PTHR45632:SF3">
    <property type="entry name" value="KELCH-LIKE PROTEIN 32"/>
    <property type="match status" value="1"/>
</dbReference>
<sequence>MGVLLGKVYAVGGYDGQSRLSSVECYDSFSNRWTEVAPMKEAVSSPAVASCAGKLFVIGGGPDDDTCSDKVGNRCVLPPTTQLSI</sequence>
<evidence type="ECO:0000256" key="2">
    <source>
        <dbReference type="ARBA" id="ARBA00022737"/>
    </source>
</evidence>
<evidence type="ECO:0000313" key="4">
    <source>
        <dbReference type="Proteomes" id="UP001314229"/>
    </source>
</evidence>
<dbReference type="SUPFAM" id="SSF117281">
    <property type="entry name" value="Kelch motif"/>
    <property type="match status" value="1"/>
</dbReference>
<dbReference type="SMART" id="SM00612">
    <property type="entry name" value="Kelch"/>
    <property type="match status" value="1"/>
</dbReference>
<organism evidence="3 4">
    <name type="scientific">Scomber scombrus</name>
    <name type="common">Atlantic mackerel</name>
    <name type="synonym">Scomber vernalis</name>
    <dbReference type="NCBI Taxonomy" id="13677"/>
    <lineage>
        <taxon>Eukaryota</taxon>
        <taxon>Metazoa</taxon>
        <taxon>Chordata</taxon>
        <taxon>Craniata</taxon>
        <taxon>Vertebrata</taxon>
        <taxon>Euteleostomi</taxon>
        <taxon>Actinopterygii</taxon>
        <taxon>Neopterygii</taxon>
        <taxon>Teleostei</taxon>
        <taxon>Neoteleostei</taxon>
        <taxon>Acanthomorphata</taxon>
        <taxon>Pelagiaria</taxon>
        <taxon>Scombriformes</taxon>
        <taxon>Scombridae</taxon>
        <taxon>Scomber</taxon>
    </lineage>
</organism>
<dbReference type="Pfam" id="PF01344">
    <property type="entry name" value="Kelch_1"/>
    <property type="match status" value="1"/>
</dbReference>
<keyword evidence="4" id="KW-1185">Reference proteome</keyword>
<protein>
    <submittedName>
        <fullName evidence="3">Kelch-like protein 24a isoform X1</fullName>
    </submittedName>
</protein>
<evidence type="ECO:0000256" key="1">
    <source>
        <dbReference type="ARBA" id="ARBA00022441"/>
    </source>
</evidence>
<proteinExistence type="predicted"/>
<reference evidence="3 4" key="1">
    <citation type="submission" date="2024-01" db="EMBL/GenBank/DDBJ databases">
        <authorList>
            <person name="Alioto T."/>
            <person name="Alioto T."/>
            <person name="Gomez Garrido J."/>
        </authorList>
    </citation>
    <scope>NUCLEOTIDE SEQUENCE [LARGE SCALE GENOMIC DNA]</scope>
</reference>
<name>A0AAV1N0R9_SCOSC</name>
<dbReference type="AlphaFoldDB" id="A0AAV1N0R9"/>
<dbReference type="EMBL" id="CAWUFR010000009">
    <property type="protein sequence ID" value="CAK6952499.1"/>
    <property type="molecule type" value="Genomic_DNA"/>
</dbReference>
<dbReference type="InterPro" id="IPR015915">
    <property type="entry name" value="Kelch-typ_b-propeller"/>
</dbReference>
<comment type="caution">
    <text evidence="3">The sequence shown here is derived from an EMBL/GenBank/DDBJ whole genome shotgun (WGS) entry which is preliminary data.</text>
</comment>
<dbReference type="Proteomes" id="UP001314229">
    <property type="component" value="Unassembled WGS sequence"/>
</dbReference>
<accession>A0AAV1N0R9</accession>
<keyword evidence="1" id="KW-0880">Kelch repeat</keyword>
<keyword evidence="2" id="KW-0677">Repeat</keyword>
<dbReference type="InterPro" id="IPR006652">
    <property type="entry name" value="Kelch_1"/>
</dbReference>
<dbReference type="Gene3D" id="2.120.10.80">
    <property type="entry name" value="Kelch-type beta propeller"/>
    <property type="match status" value="1"/>
</dbReference>
<dbReference type="PANTHER" id="PTHR45632">
    <property type="entry name" value="LD33804P"/>
    <property type="match status" value="1"/>
</dbReference>